<reference evidence="9 10" key="1">
    <citation type="submission" date="2013-07" db="EMBL/GenBank/DDBJ databases">
        <title>The Genome Sequence of Cryptococcus heveanensis BCC8398.</title>
        <authorList>
            <consortium name="The Broad Institute Genome Sequencing Platform"/>
            <person name="Cuomo C."/>
            <person name="Litvintseva A."/>
            <person name="Chen Y."/>
            <person name="Heitman J."/>
            <person name="Sun S."/>
            <person name="Springer D."/>
            <person name="Dromer F."/>
            <person name="Young S.K."/>
            <person name="Zeng Q."/>
            <person name="Gargeya S."/>
            <person name="Fitzgerald M."/>
            <person name="Abouelleil A."/>
            <person name="Alvarado L."/>
            <person name="Berlin A.M."/>
            <person name="Chapman S.B."/>
            <person name="Dewar J."/>
            <person name="Goldberg J."/>
            <person name="Griggs A."/>
            <person name="Gujja S."/>
            <person name="Hansen M."/>
            <person name="Howarth C."/>
            <person name="Imamovic A."/>
            <person name="Larimer J."/>
            <person name="McCowan C."/>
            <person name="Murphy C."/>
            <person name="Pearson M."/>
            <person name="Priest M."/>
            <person name="Roberts A."/>
            <person name="Saif S."/>
            <person name="Shea T."/>
            <person name="Sykes S."/>
            <person name="Wortman J."/>
            <person name="Nusbaum C."/>
            <person name="Birren B."/>
        </authorList>
    </citation>
    <scope>NUCLEOTIDE SEQUENCE [LARGE SCALE GENOMIC DNA]</scope>
    <source>
        <strain evidence="9 10">BCC8398</strain>
    </source>
</reference>
<feature type="compositionally biased region" description="Polar residues" evidence="7">
    <location>
        <begin position="1"/>
        <end position="21"/>
    </location>
</feature>
<feature type="compositionally biased region" description="Low complexity" evidence="7">
    <location>
        <begin position="47"/>
        <end position="65"/>
    </location>
</feature>
<feature type="region of interest" description="Disordered" evidence="7">
    <location>
        <begin position="1"/>
        <end position="84"/>
    </location>
</feature>
<feature type="transmembrane region" description="Helical" evidence="8">
    <location>
        <begin position="338"/>
        <end position="370"/>
    </location>
</feature>
<keyword evidence="4 8" id="KW-1133">Transmembrane helix</keyword>
<dbReference type="Pfam" id="PF25539">
    <property type="entry name" value="Bestrophin_2"/>
    <property type="match status" value="1"/>
</dbReference>
<sequence length="453" mass="48031">MSIPTSVASDSQAASPPSTSVDLGGEADAQSSAAEPDSETLGVTTLPGSGVSSATSSSTSSSPSSKARDGGKARQVKEKPDPVTKRVEELAGLMVGFAFALQHHLHGTRPLPQPPLCDLLPPGYLSSLKRTEARVRFAEAHAGPSNPLASTPAKSTPSSLSALDSKDEWELSNLRYKAEEAVTRLAEAVASSGLSTSDGGSDLELRQQLSQLNIPRRDQEDYPQRLDIGRKGLVYRSTSYPPSSASQGLGAGVGMGMKPKSNLHNPYPSNLPLALLKLMEAYVVGLAEVEVSSGGWSEAKRERGLGIVKALSANLGEAERLSSNPPPLPLTLHLTHLVMIYLAALPCSLLCVVSGWALVLITLIAGWCLLGLEALIGEVGGVFGSSENHHPLPMFTQQILNESLDISPSFMRSYRSRLVARLGEDEEEVVELDGKGRRGGEEWLPAFGQQQTR</sequence>
<dbReference type="EMBL" id="KI669495">
    <property type="protein sequence ID" value="OCF36548.1"/>
    <property type="molecule type" value="Genomic_DNA"/>
</dbReference>
<dbReference type="GO" id="GO:0005254">
    <property type="term" value="F:chloride channel activity"/>
    <property type="evidence" value="ECO:0007669"/>
    <property type="project" value="InterPro"/>
</dbReference>
<evidence type="ECO:0000256" key="1">
    <source>
        <dbReference type="ARBA" id="ARBA00004141"/>
    </source>
</evidence>
<comment type="subcellular location">
    <subcellularLocation>
        <location evidence="1">Membrane</location>
        <topology evidence="1">Multi-pass membrane protein</topology>
    </subcellularLocation>
</comment>
<evidence type="ECO:0000256" key="8">
    <source>
        <dbReference type="SAM" id="Phobius"/>
    </source>
</evidence>
<feature type="compositionally biased region" description="Polar residues" evidence="7">
    <location>
        <begin position="147"/>
        <end position="162"/>
    </location>
</feature>
<evidence type="ECO:0000256" key="4">
    <source>
        <dbReference type="ARBA" id="ARBA00022989"/>
    </source>
</evidence>
<feature type="region of interest" description="Disordered" evidence="7">
    <location>
        <begin position="141"/>
        <end position="164"/>
    </location>
</feature>
<protein>
    <submittedName>
        <fullName evidence="9">Uncharacterized protein</fullName>
    </submittedName>
</protein>
<evidence type="ECO:0000313" key="10">
    <source>
        <dbReference type="Proteomes" id="UP000092666"/>
    </source>
</evidence>
<dbReference type="Proteomes" id="UP000092666">
    <property type="component" value="Unassembled WGS sequence"/>
</dbReference>
<proteinExistence type="predicted"/>
<dbReference type="STRING" id="1296120.A0A1B9GZT1"/>
<keyword evidence="10" id="KW-1185">Reference proteome</keyword>
<evidence type="ECO:0000256" key="7">
    <source>
        <dbReference type="SAM" id="MobiDB-lite"/>
    </source>
</evidence>
<evidence type="ECO:0000256" key="5">
    <source>
        <dbReference type="ARBA" id="ARBA00023065"/>
    </source>
</evidence>
<organism evidence="9 10">
    <name type="scientific">Kwoniella heveanensis BCC8398</name>
    <dbReference type="NCBI Taxonomy" id="1296120"/>
    <lineage>
        <taxon>Eukaryota</taxon>
        <taxon>Fungi</taxon>
        <taxon>Dikarya</taxon>
        <taxon>Basidiomycota</taxon>
        <taxon>Agaricomycotina</taxon>
        <taxon>Tremellomycetes</taxon>
        <taxon>Tremellales</taxon>
        <taxon>Cryptococcaceae</taxon>
        <taxon>Kwoniella</taxon>
    </lineage>
</organism>
<keyword evidence="6 8" id="KW-0472">Membrane</keyword>
<keyword evidence="3 8" id="KW-0812">Transmembrane</keyword>
<feature type="compositionally biased region" description="Basic and acidic residues" evidence="7">
    <location>
        <begin position="66"/>
        <end position="84"/>
    </location>
</feature>
<dbReference type="AlphaFoldDB" id="A0A1B9GZT1"/>
<evidence type="ECO:0000256" key="3">
    <source>
        <dbReference type="ARBA" id="ARBA00022692"/>
    </source>
</evidence>
<name>A0A1B9GZT1_9TREE</name>
<dbReference type="InterPro" id="IPR044669">
    <property type="entry name" value="YneE/VCCN1/2-like"/>
</dbReference>
<feature type="region of interest" description="Disordered" evidence="7">
    <location>
        <begin position="434"/>
        <end position="453"/>
    </location>
</feature>
<dbReference type="GO" id="GO:0016020">
    <property type="term" value="C:membrane"/>
    <property type="evidence" value="ECO:0007669"/>
    <property type="project" value="UniProtKB-SubCell"/>
</dbReference>
<dbReference type="PANTHER" id="PTHR33281:SF21">
    <property type="entry name" value="MEMBRANE PROTEIN"/>
    <property type="match status" value="1"/>
</dbReference>
<evidence type="ECO:0000313" key="9">
    <source>
        <dbReference type="EMBL" id="OCF36548.1"/>
    </source>
</evidence>
<accession>A0A1B9GZT1</accession>
<reference evidence="10" key="2">
    <citation type="submission" date="2013-12" db="EMBL/GenBank/DDBJ databases">
        <title>Evolution of pathogenesis and genome organization in the Tremellales.</title>
        <authorList>
            <person name="Cuomo C."/>
            <person name="Litvintseva A."/>
            <person name="Heitman J."/>
            <person name="Chen Y."/>
            <person name="Sun S."/>
            <person name="Springer D."/>
            <person name="Dromer F."/>
            <person name="Young S."/>
            <person name="Zeng Q."/>
            <person name="Chapman S."/>
            <person name="Gujja S."/>
            <person name="Saif S."/>
            <person name="Birren B."/>
        </authorList>
    </citation>
    <scope>NUCLEOTIDE SEQUENCE [LARGE SCALE GENOMIC DNA]</scope>
    <source>
        <strain evidence="10">BCC8398</strain>
    </source>
</reference>
<gene>
    <name evidence="9" type="ORF">I316_01798</name>
</gene>
<dbReference type="PANTHER" id="PTHR33281">
    <property type="entry name" value="UPF0187 PROTEIN YNEE"/>
    <property type="match status" value="1"/>
</dbReference>
<keyword evidence="2" id="KW-0813">Transport</keyword>
<keyword evidence="5" id="KW-0406">Ion transport</keyword>
<evidence type="ECO:0000256" key="6">
    <source>
        <dbReference type="ARBA" id="ARBA00023136"/>
    </source>
</evidence>
<evidence type="ECO:0000256" key="2">
    <source>
        <dbReference type="ARBA" id="ARBA00022448"/>
    </source>
</evidence>
<dbReference type="OrthoDB" id="1368at2759"/>